<sequence length="255" mass="28711">CIHNVPWDNIDNHKETLSGKGTSHWVNGIAVRPKVSGLRPQNVVSLITKSKKRSIRPPSLLLPIYNVRQRAGPPTTDALETDSDQQIFPLVNKVLEQTTRIKDSLQQDIFFSTIVCVFDQALHAMAAEIVWKKGKYRNIIIRIGVFHTISNLLSIIGKRLQDIGLRNMFVESGVTADGSVVGIMERCKYNHAVRVYKPLYETLMRIPWKGFLPWIEEKYAGDVPHVAETLKVSFKVVSGRCPAKRILEMSPAQGS</sequence>
<name>A0A0L8HL64_OCTBM</name>
<proteinExistence type="predicted"/>
<protein>
    <submittedName>
        <fullName evidence="1">Uncharacterized protein</fullName>
    </submittedName>
</protein>
<organism evidence="1">
    <name type="scientific">Octopus bimaculoides</name>
    <name type="common">California two-spotted octopus</name>
    <dbReference type="NCBI Taxonomy" id="37653"/>
    <lineage>
        <taxon>Eukaryota</taxon>
        <taxon>Metazoa</taxon>
        <taxon>Spiralia</taxon>
        <taxon>Lophotrochozoa</taxon>
        <taxon>Mollusca</taxon>
        <taxon>Cephalopoda</taxon>
        <taxon>Coleoidea</taxon>
        <taxon>Octopodiformes</taxon>
        <taxon>Octopoda</taxon>
        <taxon>Incirrata</taxon>
        <taxon>Octopodidae</taxon>
        <taxon>Octopus</taxon>
    </lineage>
</organism>
<dbReference type="PANTHER" id="PTHR46704">
    <property type="entry name" value="CXC DOMAIN-CONTAINING PROTEIN-RELATED"/>
    <property type="match status" value="1"/>
</dbReference>
<dbReference type="AlphaFoldDB" id="A0A0L8HL64"/>
<gene>
    <name evidence="1" type="ORF">OCBIM_22012161mg</name>
</gene>
<feature type="non-terminal residue" evidence="1">
    <location>
        <position position="1"/>
    </location>
</feature>
<accession>A0A0L8HL64</accession>
<dbReference type="PANTHER" id="PTHR46704:SF9">
    <property type="entry name" value="BHLH DOMAIN-CONTAINING PROTEIN"/>
    <property type="match status" value="1"/>
</dbReference>
<reference evidence="1" key="1">
    <citation type="submission" date="2015-07" db="EMBL/GenBank/DDBJ databases">
        <title>MeaNS - Measles Nucleotide Surveillance Program.</title>
        <authorList>
            <person name="Tran T."/>
            <person name="Druce J."/>
        </authorList>
    </citation>
    <scope>NUCLEOTIDE SEQUENCE</scope>
    <source>
        <strain evidence="1">UCB-OBI-ISO-001</strain>
        <tissue evidence="1">Gonad</tissue>
    </source>
</reference>
<dbReference type="EMBL" id="KQ417878">
    <property type="protein sequence ID" value="KOF89988.1"/>
    <property type="molecule type" value="Genomic_DNA"/>
</dbReference>
<evidence type="ECO:0000313" key="1">
    <source>
        <dbReference type="EMBL" id="KOF89988.1"/>
    </source>
</evidence>